<dbReference type="Proteomes" id="UP000324222">
    <property type="component" value="Unassembled WGS sequence"/>
</dbReference>
<keyword evidence="2" id="KW-1185">Reference proteome</keyword>
<organism evidence="1 2">
    <name type="scientific">Portunus trituberculatus</name>
    <name type="common">Swimming crab</name>
    <name type="synonym">Neptunus trituberculatus</name>
    <dbReference type="NCBI Taxonomy" id="210409"/>
    <lineage>
        <taxon>Eukaryota</taxon>
        <taxon>Metazoa</taxon>
        <taxon>Ecdysozoa</taxon>
        <taxon>Arthropoda</taxon>
        <taxon>Crustacea</taxon>
        <taxon>Multicrustacea</taxon>
        <taxon>Malacostraca</taxon>
        <taxon>Eumalacostraca</taxon>
        <taxon>Eucarida</taxon>
        <taxon>Decapoda</taxon>
        <taxon>Pleocyemata</taxon>
        <taxon>Brachyura</taxon>
        <taxon>Eubrachyura</taxon>
        <taxon>Portunoidea</taxon>
        <taxon>Portunidae</taxon>
        <taxon>Portuninae</taxon>
        <taxon>Portunus</taxon>
    </lineage>
</organism>
<comment type="caution">
    <text evidence="1">The sequence shown here is derived from an EMBL/GenBank/DDBJ whole genome shotgun (WGS) entry which is preliminary data.</text>
</comment>
<sequence>MSNYIPTTTKTCL</sequence>
<gene>
    <name evidence="1" type="ORF">E2C01_065604</name>
</gene>
<evidence type="ECO:0000313" key="2">
    <source>
        <dbReference type="Proteomes" id="UP000324222"/>
    </source>
</evidence>
<accession>A0A5B7HRJ8</accession>
<name>A0A5B7HRJ8_PORTR</name>
<dbReference type="EMBL" id="VSRR010032695">
    <property type="protein sequence ID" value="MPC71328.1"/>
    <property type="molecule type" value="Genomic_DNA"/>
</dbReference>
<reference evidence="1 2" key="1">
    <citation type="submission" date="2019-05" db="EMBL/GenBank/DDBJ databases">
        <title>Another draft genome of Portunus trituberculatus and its Hox gene families provides insights of decapod evolution.</title>
        <authorList>
            <person name="Jeong J.-H."/>
            <person name="Song I."/>
            <person name="Kim S."/>
            <person name="Choi T."/>
            <person name="Kim D."/>
            <person name="Ryu S."/>
            <person name="Kim W."/>
        </authorList>
    </citation>
    <scope>NUCLEOTIDE SEQUENCE [LARGE SCALE GENOMIC DNA]</scope>
    <source>
        <tissue evidence="1">Muscle</tissue>
    </source>
</reference>
<evidence type="ECO:0000313" key="1">
    <source>
        <dbReference type="EMBL" id="MPC71328.1"/>
    </source>
</evidence>
<protein>
    <submittedName>
        <fullName evidence="1">Uncharacterized protein</fullName>
    </submittedName>
</protein>
<proteinExistence type="predicted"/>